<dbReference type="Proteomes" id="UP000823775">
    <property type="component" value="Unassembled WGS sequence"/>
</dbReference>
<evidence type="ECO:0008006" key="3">
    <source>
        <dbReference type="Google" id="ProtNLM"/>
    </source>
</evidence>
<feature type="non-terminal residue" evidence="1">
    <location>
        <position position="1"/>
    </location>
</feature>
<evidence type="ECO:0000313" key="1">
    <source>
        <dbReference type="EMBL" id="MCD7450684.1"/>
    </source>
</evidence>
<organism evidence="1 2">
    <name type="scientific">Datura stramonium</name>
    <name type="common">Jimsonweed</name>
    <name type="synonym">Common thornapple</name>
    <dbReference type="NCBI Taxonomy" id="4076"/>
    <lineage>
        <taxon>Eukaryota</taxon>
        <taxon>Viridiplantae</taxon>
        <taxon>Streptophyta</taxon>
        <taxon>Embryophyta</taxon>
        <taxon>Tracheophyta</taxon>
        <taxon>Spermatophyta</taxon>
        <taxon>Magnoliopsida</taxon>
        <taxon>eudicotyledons</taxon>
        <taxon>Gunneridae</taxon>
        <taxon>Pentapetalae</taxon>
        <taxon>asterids</taxon>
        <taxon>lamiids</taxon>
        <taxon>Solanales</taxon>
        <taxon>Solanaceae</taxon>
        <taxon>Solanoideae</taxon>
        <taxon>Datureae</taxon>
        <taxon>Datura</taxon>
    </lineage>
</organism>
<sequence>DVEVELEQEVSETIYVNSDHFGGNFEGDAIEVEVYSQSSVISKTIIGLEQILK</sequence>
<protein>
    <recommendedName>
        <fullName evidence="3">TRAM domain-containing protein</fullName>
    </recommendedName>
</protein>
<reference evidence="1 2" key="1">
    <citation type="journal article" date="2021" name="BMC Genomics">
        <title>Datura genome reveals duplications of psychoactive alkaloid biosynthetic genes and high mutation rate following tissue culture.</title>
        <authorList>
            <person name="Rajewski A."/>
            <person name="Carter-House D."/>
            <person name="Stajich J."/>
            <person name="Litt A."/>
        </authorList>
    </citation>
    <scope>NUCLEOTIDE SEQUENCE [LARGE SCALE GENOMIC DNA]</scope>
    <source>
        <strain evidence="1">AR-01</strain>
    </source>
</reference>
<keyword evidence="2" id="KW-1185">Reference proteome</keyword>
<comment type="caution">
    <text evidence="1">The sequence shown here is derived from an EMBL/GenBank/DDBJ whole genome shotgun (WGS) entry which is preliminary data.</text>
</comment>
<proteinExistence type="predicted"/>
<dbReference type="EMBL" id="JACEIK010000142">
    <property type="protein sequence ID" value="MCD7450684.1"/>
    <property type="molecule type" value="Genomic_DNA"/>
</dbReference>
<gene>
    <name evidence="1" type="ORF">HAX54_008138</name>
</gene>
<name>A0ABS8RYN6_DATST</name>
<feature type="non-terminal residue" evidence="1">
    <location>
        <position position="53"/>
    </location>
</feature>
<accession>A0ABS8RYN6</accession>
<evidence type="ECO:0000313" key="2">
    <source>
        <dbReference type="Proteomes" id="UP000823775"/>
    </source>
</evidence>